<name>A0A813G507_POLGL</name>
<comment type="caution">
    <text evidence="1">The sequence shown here is derived from an EMBL/GenBank/DDBJ whole genome shotgun (WGS) entry which is preliminary data.</text>
</comment>
<proteinExistence type="predicted"/>
<evidence type="ECO:0000313" key="1">
    <source>
        <dbReference type="EMBL" id="CAE8620134.1"/>
    </source>
</evidence>
<reference evidence="1" key="1">
    <citation type="submission" date="2021-02" db="EMBL/GenBank/DDBJ databases">
        <authorList>
            <person name="Dougan E. K."/>
            <person name="Rhodes N."/>
            <person name="Thang M."/>
            <person name="Chan C."/>
        </authorList>
    </citation>
    <scope>NUCLEOTIDE SEQUENCE</scope>
</reference>
<sequence>MNLLKSKAAVAGKLGLAAAAFAKEGATTVASAASAEALKNERIAEAVEKHGSKLADAKDFVVSSVAGVFAPSPELQAFVKNPSPEAFMAHPELLFHLLALLSNMRHPKTALIQGLIAQGMAKAAQSTFVEDGQKNAAEAAVNSAVREASGGVVGAVPPEVTACALNWAKNNPKDLMQVVKLAATLR</sequence>
<organism evidence="1 2">
    <name type="scientific">Polarella glacialis</name>
    <name type="common">Dinoflagellate</name>
    <dbReference type="NCBI Taxonomy" id="89957"/>
    <lineage>
        <taxon>Eukaryota</taxon>
        <taxon>Sar</taxon>
        <taxon>Alveolata</taxon>
        <taxon>Dinophyceae</taxon>
        <taxon>Suessiales</taxon>
        <taxon>Suessiaceae</taxon>
        <taxon>Polarella</taxon>
    </lineage>
</organism>
<dbReference type="Proteomes" id="UP000654075">
    <property type="component" value="Unassembled WGS sequence"/>
</dbReference>
<accession>A0A813G507</accession>
<gene>
    <name evidence="1" type="ORF">PGLA1383_LOCUS37701</name>
</gene>
<protein>
    <submittedName>
        <fullName evidence="1">Uncharacterized protein</fullName>
    </submittedName>
</protein>
<keyword evidence="2" id="KW-1185">Reference proteome</keyword>
<dbReference type="AlphaFoldDB" id="A0A813G507"/>
<evidence type="ECO:0000313" key="2">
    <source>
        <dbReference type="Proteomes" id="UP000654075"/>
    </source>
</evidence>
<dbReference type="EMBL" id="CAJNNV010027351">
    <property type="protein sequence ID" value="CAE8620134.1"/>
    <property type="molecule type" value="Genomic_DNA"/>
</dbReference>